<feature type="compositionally biased region" description="Polar residues" evidence="2">
    <location>
        <begin position="190"/>
        <end position="199"/>
    </location>
</feature>
<dbReference type="Proteomes" id="UP000054564">
    <property type="component" value="Unassembled WGS sequence"/>
</dbReference>
<dbReference type="EMBL" id="AJIL01000764">
    <property type="protein sequence ID" value="KNE88882.1"/>
    <property type="molecule type" value="Genomic_DNA"/>
</dbReference>
<dbReference type="GO" id="GO:0008270">
    <property type="term" value="F:zinc ion binding"/>
    <property type="evidence" value="ECO:0007669"/>
    <property type="project" value="UniProtKB-KW"/>
</dbReference>
<keyword evidence="1" id="KW-0862">Zinc</keyword>
<dbReference type="InterPro" id="IPR001878">
    <property type="entry name" value="Znf_CCHC"/>
</dbReference>
<name>A0A0L0UP63_9BASI</name>
<dbReference type="InterPro" id="IPR001841">
    <property type="entry name" value="Znf_RING"/>
</dbReference>
<evidence type="ECO:0000256" key="2">
    <source>
        <dbReference type="SAM" id="MobiDB-lite"/>
    </source>
</evidence>
<accession>A0A0L0UP63</accession>
<comment type="caution">
    <text evidence="5">The sequence shown here is derived from an EMBL/GenBank/DDBJ whole genome shotgun (WGS) entry which is preliminary data.</text>
</comment>
<proteinExistence type="predicted"/>
<protein>
    <recommendedName>
        <fullName evidence="7">CCHC-type domain-containing protein</fullName>
    </recommendedName>
</protein>
<dbReference type="SUPFAM" id="SSF57850">
    <property type="entry name" value="RING/U-box"/>
    <property type="match status" value="1"/>
</dbReference>
<sequence>MPLRHSNEDLTQEELIVTESDCPNCGICQHKIMSREDLFKTPCNHSFHRNCISKHFLNKTTCPECEASCNKPLRESKASSGYNTRQHSKNQSNTASTAKQGEQLFNTPGAASEEDDINIRVSAAVEAMQGQLLRDLTDKMSGMIQTTIETTLRRVSNLDTNPNEVNQSNIPFIQPVESRLSSLDQERSAPNRNFSNSPGVSYHPPPSANCLNVNSEFFSRPEKVSHIIHNWHVKFTGNYKDLSVDNFIYRVEALTRQTLGGNFDLLCNNISSLFEAKASDWYWRFHKSTREVKWENLCNALRRQFRDSRTDEDIRELIRDRKQKANEKFDTFYDSVVQLTDRLDYPMGDSELIEILRRNLLPEIQHEILNLHIGSICHLRELCRKREFFMEDMLRKHSYTRSRPYKGQVAEVLREDPVNPESLGEDPFSQSSEDCVEAIALTCWNCGVSGHRYQDCERVEVSTQTQCSASEQTTNKHDRINSNFDDSKELVTFLPYHLGYKNKLEDLYLQKDNRINNEVDEVFSSLSIVNLNLNNPKLPSRSSSRINSFWKKVRQARVNLLSALFDKPNDIRPYANVKLFGKNVLGLLDTGASISCIGSKLASDFIFENNSFKKIHSVVKTADGISQKV</sequence>
<dbReference type="Pfam" id="PF03732">
    <property type="entry name" value="Retrotrans_gag"/>
    <property type="match status" value="1"/>
</dbReference>
<dbReference type="PROSITE" id="PS00141">
    <property type="entry name" value="ASP_PROTEASE"/>
    <property type="match status" value="1"/>
</dbReference>
<dbReference type="GO" id="GO:0004190">
    <property type="term" value="F:aspartic-type endopeptidase activity"/>
    <property type="evidence" value="ECO:0007669"/>
    <property type="project" value="InterPro"/>
</dbReference>
<dbReference type="AlphaFoldDB" id="A0A0L0UP63"/>
<dbReference type="Gene3D" id="3.30.40.10">
    <property type="entry name" value="Zinc/RING finger domain, C3HC4 (zinc finger)"/>
    <property type="match status" value="1"/>
</dbReference>
<dbReference type="STRING" id="1165861.A0A0L0UP63"/>
<organism evidence="5 6">
    <name type="scientific">Puccinia striiformis f. sp. tritici PST-78</name>
    <dbReference type="NCBI Taxonomy" id="1165861"/>
    <lineage>
        <taxon>Eukaryota</taxon>
        <taxon>Fungi</taxon>
        <taxon>Dikarya</taxon>
        <taxon>Basidiomycota</taxon>
        <taxon>Pucciniomycotina</taxon>
        <taxon>Pucciniomycetes</taxon>
        <taxon>Pucciniales</taxon>
        <taxon>Pucciniaceae</taxon>
        <taxon>Puccinia</taxon>
    </lineage>
</organism>
<evidence type="ECO:0000256" key="1">
    <source>
        <dbReference type="PROSITE-ProRule" id="PRU00047"/>
    </source>
</evidence>
<dbReference type="Pfam" id="PF13639">
    <property type="entry name" value="zf-RING_2"/>
    <property type="match status" value="1"/>
</dbReference>
<evidence type="ECO:0000313" key="5">
    <source>
        <dbReference type="EMBL" id="KNE88882.1"/>
    </source>
</evidence>
<evidence type="ECO:0000259" key="3">
    <source>
        <dbReference type="PROSITE" id="PS50089"/>
    </source>
</evidence>
<gene>
    <name evidence="5" type="ORF">PSTG_17672</name>
</gene>
<feature type="region of interest" description="Disordered" evidence="2">
    <location>
        <begin position="75"/>
        <end position="101"/>
    </location>
</feature>
<dbReference type="InterPro" id="IPR013083">
    <property type="entry name" value="Znf_RING/FYVE/PHD"/>
</dbReference>
<evidence type="ECO:0000259" key="4">
    <source>
        <dbReference type="PROSITE" id="PS50158"/>
    </source>
</evidence>
<feature type="non-terminal residue" evidence="5">
    <location>
        <position position="629"/>
    </location>
</feature>
<dbReference type="PROSITE" id="PS50089">
    <property type="entry name" value="ZF_RING_2"/>
    <property type="match status" value="1"/>
</dbReference>
<dbReference type="SMART" id="SM00184">
    <property type="entry name" value="RING"/>
    <property type="match status" value="1"/>
</dbReference>
<dbReference type="InterPro" id="IPR001969">
    <property type="entry name" value="Aspartic_peptidase_AS"/>
</dbReference>
<feature type="domain" description="CCHC-type" evidence="4">
    <location>
        <begin position="443"/>
        <end position="458"/>
    </location>
</feature>
<dbReference type="InterPro" id="IPR005162">
    <property type="entry name" value="Retrotrans_gag_dom"/>
</dbReference>
<feature type="compositionally biased region" description="Polar residues" evidence="2">
    <location>
        <begin position="78"/>
        <end position="101"/>
    </location>
</feature>
<keyword evidence="1" id="KW-0863">Zinc-finger</keyword>
<dbReference type="PROSITE" id="PS50158">
    <property type="entry name" value="ZF_CCHC"/>
    <property type="match status" value="1"/>
</dbReference>
<evidence type="ECO:0000313" key="6">
    <source>
        <dbReference type="Proteomes" id="UP000054564"/>
    </source>
</evidence>
<feature type="domain" description="RING-type" evidence="3">
    <location>
        <begin position="25"/>
        <end position="66"/>
    </location>
</feature>
<dbReference type="GO" id="GO:0003676">
    <property type="term" value="F:nucleic acid binding"/>
    <property type="evidence" value="ECO:0007669"/>
    <property type="project" value="InterPro"/>
</dbReference>
<feature type="region of interest" description="Disordered" evidence="2">
    <location>
        <begin position="179"/>
        <end position="201"/>
    </location>
</feature>
<reference evidence="6" key="1">
    <citation type="submission" date="2014-03" db="EMBL/GenBank/DDBJ databases">
        <title>The Genome Sequence of Puccinia striiformis f. sp. tritici PST-78.</title>
        <authorList>
            <consortium name="The Broad Institute Genome Sequencing Platform"/>
            <person name="Cuomo C."/>
            <person name="Hulbert S."/>
            <person name="Chen X."/>
            <person name="Walker B."/>
            <person name="Young S.K."/>
            <person name="Zeng Q."/>
            <person name="Gargeya S."/>
            <person name="Fitzgerald M."/>
            <person name="Haas B."/>
            <person name="Abouelleil A."/>
            <person name="Alvarado L."/>
            <person name="Arachchi H.M."/>
            <person name="Berlin A.M."/>
            <person name="Chapman S.B."/>
            <person name="Goldberg J."/>
            <person name="Griggs A."/>
            <person name="Gujja S."/>
            <person name="Hansen M."/>
            <person name="Howarth C."/>
            <person name="Imamovic A."/>
            <person name="Larimer J."/>
            <person name="McCowan C."/>
            <person name="Montmayeur A."/>
            <person name="Murphy C."/>
            <person name="Neiman D."/>
            <person name="Pearson M."/>
            <person name="Priest M."/>
            <person name="Roberts A."/>
            <person name="Saif S."/>
            <person name="Shea T."/>
            <person name="Sisk P."/>
            <person name="Sykes S."/>
            <person name="Wortman J."/>
            <person name="Nusbaum C."/>
            <person name="Birren B."/>
        </authorList>
    </citation>
    <scope>NUCLEOTIDE SEQUENCE [LARGE SCALE GENOMIC DNA]</scope>
    <source>
        <strain evidence="6">race PST-78</strain>
    </source>
</reference>
<evidence type="ECO:0008006" key="7">
    <source>
        <dbReference type="Google" id="ProtNLM"/>
    </source>
</evidence>
<keyword evidence="1" id="KW-0479">Metal-binding</keyword>
<dbReference type="GO" id="GO:0006508">
    <property type="term" value="P:proteolysis"/>
    <property type="evidence" value="ECO:0007669"/>
    <property type="project" value="InterPro"/>
</dbReference>
<keyword evidence="6" id="KW-1185">Reference proteome</keyword>